<dbReference type="EMBL" id="CAJVCH010384885">
    <property type="protein sequence ID" value="CAG7817015.1"/>
    <property type="molecule type" value="Genomic_DNA"/>
</dbReference>
<keyword evidence="4 13" id="KW-0812">Transmembrane</keyword>
<evidence type="ECO:0000256" key="2">
    <source>
        <dbReference type="ARBA" id="ARBA00022527"/>
    </source>
</evidence>
<keyword evidence="7" id="KW-0418">Kinase</keyword>
<evidence type="ECO:0000256" key="6">
    <source>
        <dbReference type="ARBA" id="ARBA00022741"/>
    </source>
</evidence>
<evidence type="ECO:0000256" key="9">
    <source>
        <dbReference type="ARBA" id="ARBA00022989"/>
    </source>
</evidence>
<sequence length="544" mass="61399">AERVVIFIGSGGYQSASVARFRADPVILMTETHETIVSRMDYPKLKCYCHNLCPSEAVEDGNSGICEVDFGGRCFAAVEETINPSTGLLEPEYSYGCFPAGDSTFLQCKGHLLTHHVPASIACCETGDFCNEQLKPMYKASTNMTEHPFPPPSDYYLLQLLLAALVSLLIISFCVVLYIVCKYRAREKSQKYLHESNSNKSLLLTCTPSKDPYFSVDQSSGSGSGMPLLVQRTIGRQVTLKQRIGKGRYGEVYLGEWGGTFVAVKSFHSMEEASWLREKQIYMLTLIKHPNILVSMAWDIRSVDSITQMIIVTDYHPYGSLYDYLQAHTLTEGEALKLVLSTIAGLCHLHLEVEGKHYKPGIAHRDLKSKNILVKNNGETCIADFGLAVCSVSGEKGVDCVPNTIKQGTRRYMAPEILDDSMKEQWFEAYKQADMYSFALILWEIGRRCVTESGSEKFECEDSEIPYFDRVPADPSFEDMKRVVVTEDYRPEIPVRWNKSRLLRELSKIMLECWHRSPQVRLTSLRVKKTLTESSEFETCVQIV</sequence>
<dbReference type="PANTHER" id="PTHR23255:SF68">
    <property type="entry name" value="RECEPTOR PROTEIN SERINE_THREONINE KINASE"/>
    <property type="match status" value="1"/>
</dbReference>
<evidence type="ECO:0000313" key="17">
    <source>
        <dbReference type="Proteomes" id="UP000708208"/>
    </source>
</evidence>
<proteinExistence type="predicted"/>
<comment type="subcellular location">
    <subcellularLocation>
        <location evidence="1">Membrane</location>
        <topology evidence="1">Single-pass membrane protein</topology>
    </subcellularLocation>
</comment>
<evidence type="ECO:0000256" key="1">
    <source>
        <dbReference type="ARBA" id="ARBA00004167"/>
    </source>
</evidence>
<keyword evidence="9 13" id="KW-1133">Transmembrane helix</keyword>
<comment type="caution">
    <text evidence="16">The sequence shown here is derived from an EMBL/GenBank/DDBJ whole genome shotgun (WGS) entry which is preliminary data.</text>
</comment>
<evidence type="ECO:0000256" key="7">
    <source>
        <dbReference type="ARBA" id="ARBA00022777"/>
    </source>
</evidence>
<dbReference type="GO" id="GO:0005524">
    <property type="term" value="F:ATP binding"/>
    <property type="evidence" value="ECO:0007669"/>
    <property type="project" value="UniProtKB-UniRule"/>
</dbReference>
<dbReference type="Pfam" id="PF08515">
    <property type="entry name" value="TGF_beta_GS"/>
    <property type="match status" value="1"/>
</dbReference>
<organism evidence="16 17">
    <name type="scientific">Allacma fusca</name>
    <dbReference type="NCBI Taxonomy" id="39272"/>
    <lineage>
        <taxon>Eukaryota</taxon>
        <taxon>Metazoa</taxon>
        <taxon>Ecdysozoa</taxon>
        <taxon>Arthropoda</taxon>
        <taxon>Hexapoda</taxon>
        <taxon>Collembola</taxon>
        <taxon>Symphypleona</taxon>
        <taxon>Sminthuridae</taxon>
        <taxon>Allacma</taxon>
    </lineage>
</organism>
<feature type="transmembrane region" description="Helical" evidence="13">
    <location>
        <begin position="156"/>
        <end position="181"/>
    </location>
</feature>
<dbReference type="GO" id="GO:0005886">
    <property type="term" value="C:plasma membrane"/>
    <property type="evidence" value="ECO:0007669"/>
    <property type="project" value="TreeGrafter"/>
</dbReference>
<evidence type="ECO:0000256" key="5">
    <source>
        <dbReference type="ARBA" id="ARBA00022729"/>
    </source>
</evidence>
<keyword evidence="11" id="KW-0675">Receptor</keyword>
<keyword evidence="3" id="KW-0808">Transferase</keyword>
<keyword evidence="2" id="KW-0723">Serine/threonine-protein kinase</keyword>
<dbReference type="InterPro" id="IPR000719">
    <property type="entry name" value="Prot_kinase_dom"/>
</dbReference>
<feature type="domain" description="GS" evidence="15">
    <location>
        <begin position="208"/>
        <end position="237"/>
    </location>
</feature>
<evidence type="ECO:0000256" key="12">
    <source>
        <dbReference type="PROSITE-ProRule" id="PRU10141"/>
    </source>
</evidence>
<feature type="binding site" evidence="12">
    <location>
        <position position="265"/>
    </location>
    <ligand>
        <name>ATP</name>
        <dbReference type="ChEBI" id="CHEBI:30616"/>
    </ligand>
</feature>
<evidence type="ECO:0000256" key="10">
    <source>
        <dbReference type="ARBA" id="ARBA00023136"/>
    </source>
</evidence>
<evidence type="ECO:0000256" key="3">
    <source>
        <dbReference type="ARBA" id="ARBA00022679"/>
    </source>
</evidence>
<reference evidence="16" key="1">
    <citation type="submission" date="2021-06" db="EMBL/GenBank/DDBJ databases">
        <authorList>
            <person name="Hodson N. C."/>
            <person name="Mongue J. A."/>
            <person name="Jaron S. K."/>
        </authorList>
    </citation>
    <scope>NUCLEOTIDE SEQUENCE</scope>
</reference>
<dbReference type="AlphaFoldDB" id="A0A8J2PIQ0"/>
<dbReference type="PANTHER" id="PTHR23255">
    <property type="entry name" value="TRANSFORMING GROWTH FACTOR-BETA RECEPTOR TYPE I AND II"/>
    <property type="match status" value="1"/>
</dbReference>
<name>A0A8J2PIQ0_9HEXA</name>
<keyword evidence="10 13" id="KW-0472">Membrane</keyword>
<dbReference type="Pfam" id="PF00069">
    <property type="entry name" value="Pkinase"/>
    <property type="match status" value="1"/>
</dbReference>
<dbReference type="PROSITE" id="PS00107">
    <property type="entry name" value="PROTEIN_KINASE_ATP"/>
    <property type="match status" value="1"/>
</dbReference>
<dbReference type="Pfam" id="PF01064">
    <property type="entry name" value="Activin_recp"/>
    <property type="match status" value="1"/>
</dbReference>
<dbReference type="OrthoDB" id="69842at2759"/>
<dbReference type="SMART" id="SM00467">
    <property type="entry name" value="GS"/>
    <property type="match status" value="1"/>
</dbReference>
<evidence type="ECO:0000256" key="4">
    <source>
        <dbReference type="ARBA" id="ARBA00022692"/>
    </source>
</evidence>
<gene>
    <name evidence="16" type="ORF">AFUS01_LOCUS27604</name>
</gene>
<dbReference type="PROSITE" id="PS50011">
    <property type="entry name" value="PROTEIN_KINASE_DOM"/>
    <property type="match status" value="1"/>
</dbReference>
<dbReference type="Proteomes" id="UP000708208">
    <property type="component" value="Unassembled WGS sequence"/>
</dbReference>
<evidence type="ECO:0000313" key="16">
    <source>
        <dbReference type="EMBL" id="CAG7817015.1"/>
    </source>
</evidence>
<dbReference type="InterPro" id="IPR017441">
    <property type="entry name" value="Protein_kinase_ATP_BS"/>
</dbReference>
<evidence type="ECO:0000259" key="14">
    <source>
        <dbReference type="PROSITE" id="PS50011"/>
    </source>
</evidence>
<dbReference type="PROSITE" id="PS00108">
    <property type="entry name" value="PROTEIN_KINASE_ST"/>
    <property type="match status" value="1"/>
</dbReference>
<dbReference type="InterPro" id="IPR003605">
    <property type="entry name" value="GS_dom"/>
</dbReference>
<dbReference type="InterPro" id="IPR000472">
    <property type="entry name" value="Activin_recp"/>
</dbReference>
<evidence type="ECO:0000256" key="8">
    <source>
        <dbReference type="ARBA" id="ARBA00022840"/>
    </source>
</evidence>
<dbReference type="GO" id="GO:0071363">
    <property type="term" value="P:cellular response to growth factor stimulus"/>
    <property type="evidence" value="ECO:0007669"/>
    <property type="project" value="TreeGrafter"/>
</dbReference>
<dbReference type="FunFam" id="1.10.510.10:FF:000304">
    <property type="entry name" value="Receptor protein serine/threonine kinase"/>
    <property type="match status" value="1"/>
</dbReference>
<dbReference type="FunFam" id="2.10.60.10:FF:000021">
    <property type="entry name" value="Receptor protein serine/threonine kinase"/>
    <property type="match status" value="1"/>
</dbReference>
<keyword evidence="6 12" id="KW-0547">Nucleotide-binding</keyword>
<dbReference type="InterPro" id="IPR000333">
    <property type="entry name" value="TGFB_receptor"/>
</dbReference>
<dbReference type="CDD" id="cd23596">
    <property type="entry name" value="TFP_LU_ECD_Tkv"/>
    <property type="match status" value="1"/>
</dbReference>
<keyword evidence="8 12" id="KW-0067">ATP-binding</keyword>
<protein>
    <recommendedName>
        <fullName evidence="18">Receptor protein serine/threonine kinase</fullName>
    </recommendedName>
</protein>
<evidence type="ECO:0000259" key="15">
    <source>
        <dbReference type="PROSITE" id="PS51256"/>
    </source>
</evidence>
<dbReference type="PROSITE" id="PS51256">
    <property type="entry name" value="GS"/>
    <property type="match status" value="1"/>
</dbReference>
<evidence type="ECO:0000256" key="13">
    <source>
        <dbReference type="SAM" id="Phobius"/>
    </source>
</evidence>
<dbReference type="InterPro" id="IPR008271">
    <property type="entry name" value="Ser/Thr_kinase_AS"/>
</dbReference>
<dbReference type="SMART" id="SM00220">
    <property type="entry name" value="S_TKc"/>
    <property type="match status" value="1"/>
</dbReference>
<keyword evidence="17" id="KW-1185">Reference proteome</keyword>
<dbReference type="GO" id="GO:0043235">
    <property type="term" value="C:receptor complex"/>
    <property type="evidence" value="ECO:0007669"/>
    <property type="project" value="TreeGrafter"/>
</dbReference>
<keyword evidence="5" id="KW-0732">Signal</keyword>
<feature type="non-terminal residue" evidence="16">
    <location>
        <position position="1"/>
    </location>
</feature>
<evidence type="ECO:0000256" key="11">
    <source>
        <dbReference type="ARBA" id="ARBA00023170"/>
    </source>
</evidence>
<accession>A0A8J2PIQ0</accession>
<dbReference type="GO" id="GO:0004675">
    <property type="term" value="F:transmembrane receptor protein serine/threonine kinase activity"/>
    <property type="evidence" value="ECO:0007669"/>
    <property type="project" value="InterPro"/>
</dbReference>
<feature type="domain" description="Protein kinase" evidence="14">
    <location>
        <begin position="238"/>
        <end position="538"/>
    </location>
</feature>
<evidence type="ECO:0008006" key="18">
    <source>
        <dbReference type="Google" id="ProtNLM"/>
    </source>
</evidence>